<evidence type="ECO:0000256" key="2">
    <source>
        <dbReference type="ARBA" id="ARBA00006774"/>
    </source>
</evidence>
<dbReference type="EC" id="2.3.1.35" evidence="13"/>
<dbReference type="NCBIfam" id="NF003802">
    <property type="entry name" value="PRK05388.1"/>
    <property type="match status" value="1"/>
</dbReference>
<dbReference type="GO" id="GO:0005737">
    <property type="term" value="C:cytoplasm"/>
    <property type="evidence" value="ECO:0007669"/>
    <property type="project" value="UniProtKB-SubCell"/>
</dbReference>
<dbReference type="InterPro" id="IPR016117">
    <property type="entry name" value="ArgJ-like_dom_sf"/>
</dbReference>
<comment type="subunit">
    <text evidence="3 13">Heterotetramer of two alpha and two beta chains.</text>
</comment>
<evidence type="ECO:0000256" key="10">
    <source>
        <dbReference type="ARBA" id="ARBA00048372"/>
    </source>
</evidence>
<evidence type="ECO:0000256" key="6">
    <source>
        <dbReference type="ARBA" id="ARBA00022679"/>
    </source>
</evidence>
<dbReference type="Gene3D" id="3.30.2330.10">
    <property type="entry name" value="arginine biosynthesis bifunctional protein suprefamily"/>
    <property type="match status" value="1"/>
</dbReference>
<keyword evidence="8 13" id="KW-0511">Multifunctional enzyme</keyword>
<organism evidence="14 15">
    <name type="scientific">Pseudothermotoga hypogea DSM 11164 = NBRC 106472</name>
    <dbReference type="NCBI Taxonomy" id="1123384"/>
    <lineage>
        <taxon>Bacteria</taxon>
        <taxon>Thermotogati</taxon>
        <taxon>Thermotogota</taxon>
        <taxon>Thermotogae</taxon>
        <taxon>Thermotogales</taxon>
        <taxon>Thermotogaceae</taxon>
        <taxon>Pseudothermotoga</taxon>
    </lineage>
</organism>
<comment type="catalytic activity">
    <reaction evidence="11 13">
        <text>N(2)-acetyl-L-ornithine + L-glutamate = N-acetyl-L-glutamate + L-ornithine</text>
        <dbReference type="Rhea" id="RHEA:15349"/>
        <dbReference type="ChEBI" id="CHEBI:29985"/>
        <dbReference type="ChEBI" id="CHEBI:44337"/>
        <dbReference type="ChEBI" id="CHEBI:46911"/>
        <dbReference type="ChEBI" id="CHEBI:57805"/>
        <dbReference type="EC" id="2.3.1.35"/>
    </reaction>
</comment>
<comment type="catalytic activity">
    <reaction evidence="10 13">
        <text>L-glutamate + acetyl-CoA = N-acetyl-L-glutamate + CoA + H(+)</text>
        <dbReference type="Rhea" id="RHEA:24292"/>
        <dbReference type="ChEBI" id="CHEBI:15378"/>
        <dbReference type="ChEBI" id="CHEBI:29985"/>
        <dbReference type="ChEBI" id="CHEBI:44337"/>
        <dbReference type="ChEBI" id="CHEBI:57287"/>
        <dbReference type="ChEBI" id="CHEBI:57288"/>
        <dbReference type="EC" id="2.3.1.1"/>
    </reaction>
</comment>
<dbReference type="STRING" id="1123384.AJ81_04920"/>
<dbReference type="PANTHER" id="PTHR23100">
    <property type="entry name" value="ARGININE BIOSYNTHESIS BIFUNCTIONAL PROTEIN ARGJ"/>
    <property type="match status" value="1"/>
</dbReference>
<dbReference type="EC" id="2.3.1.1" evidence="13"/>
<evidence type="ECO:0000256" key="1">
    <source>
        <dbReference type="ARBA" id="ARBA00004496"/>
    </source>
</evidence>
<dbReference type="FunFam" id="3.60.70.12:FF:000001">
    <property type="entry name" value="Arginine biosynthesis bifunctional protein ArgJ, chloroplastic"/>
    <property type="match status" value="1"/>
</dbReference>
<evidence type="ECO:0000313" key="15">
    <source>
        <dbReference type="Proteomes" id="UP000077469"/>
    </source>
</evidence>
<evidence type="ECO:0000256" key="4">
    <source>
        <dbReference type="ARBA" id="ARBA00022571"/>
    </source>
</evidence>
<dbReference type="PaxDb" id="1123384-AJ81_04920"/>
<dbReference type="RefSeq" id="WP_031504930.1">
    <property type="nucleotide sequence ID" value="NC_022795.1"/>
</dbReference>
<dbReference type="OrthoDB" id="9804242at2"/>
<keyword evidence="13" id="KW-0963">Cytoplasm</keyword>
<keyword evidence="7 13" id="KW-0068">Autocatalytic cleavage</keyword>
<dbReference type="Gene3D" id="3.60.70.12">
    <property type="entry name" value="L-amino peptidase D-ALA esterase/amidase"/>
    <property type="match status" value="1"/>
</dbReference>
<feature type="site" description="Involved in the stabilization of negative charge on the oxyanion by the formation of the oxyanion hole" evidence="13">
    <location>
        <position position="107"/>
    </location>
</feature>
<feature type="site" description="Involved in the stabilization of negative charge on the oxyanion by the formation of the oxyanion hole" evidence="13">
    <location>
        <position position="108"/>
    </location>
</feature>
<dbReference type="UniPathway" id="UPA00068">
    <property type="reaction ID" value="UER00106"/>
</dbReference>
<dbReference type="GO" id="GO:0004358">
    <property type="term" value="F:L-glutamate N-acetyltransferase activity, acting on acetyl-L-ornithine as donor"/>
    <property type="evidence" value="ECO:0007669"/>
    <property type="project" value="UniProtKB-UniRule"/>
</dbReference>
<dbReference type="EMBL" id="CP007141">
    <property type="protein sequence ID" value="AJC73658.1"/>
    <property type="molecule type" value="Genomic_DNA"/>
</dbReference>
<evidence type="ECO:0000256" key="9">
    <source>
        <dbReference type="ARBA" id="ARBA00023315"/>
    </source>
</evidence>
<dbReference type="FunFam" id="3.10.20.340:FF:000001">
    <property type="entry name" value="Arginine biosynthesis bifunctional protein ArgJ, chloroplastic"/>
    <property type="match status" value="1"/>
</dbReference>
<evidence type="ECO:0000313" key="14">
    <source>
        <dbReference type="EMBL" id="AJC73658.1"/>
    </source>
</evidence>
<feature type="binding site" evidence="13">
    <location>
        <position position="143"/>
    </location>
    <ligand>
        <name>substrate</name>
    </ligand>
</feature>
<sequence length="402" mass="43601">MELPKGFLFSGLNCGIKRYRKDLGIAYSIFDCVATGLFTTNTVKAAPILYNMNLLGENCTKIRAVVVNSKIANSCTGQQGLENAYRTAQKAAQVLRIDPRSVLLASTGIIGLQLPMDKIEAGIEEASKCLNEDPTPFAEAITTTDTFIKMASRKVEIDGKRVHILGIAKGSGMIHPNMATVLSFLFTDANISPSALKKALKDSVEKSYNMIDVDGDTSTNDMVLALANAQAGNGRIEEDSPEFSKFFESLHEINIELAKMIVKDGEGATKLIEVRVVHAPDELSARKIARSIVSSNLVKTAIHAQDPNWGRIVAAAGCSGVNFDLSRMDLHIGDGKNTITVLKHGLPCEFNEEEATTILSASEIFLTVDLNDGLHSATAWGCDLSEEYIKKNGRYKAWAKTL</sequence>
<dbReference type="NCBIfam" id="TIGR00120">
    <property type="entry name" value="ArgJ"/>
    <property type="match status" value="1"/>
</dbReference>
<reference evidence="14 15" key="1">
    <citation type="submission" date="2014-01" db="EMBL/GenBank/DDBJ databases">
        <title>Genome sequencing of Thermotog hypogea.</title>
        <authorList>
            <person name="Zhang X."/>
            <person name="Alvare G."/>
            <person name="Fristensky B."/>
            <person name="Chen L."/>
            <person name="Suen T."/>
            <person name="Chen Q."/>
            <person name="Ma K."/>
        </authorList>
    </citation>
    <scope>NUCLEOTIDE SEQUENCE [LARGE SCALE GENOMIC DNA]</scope>
    <source>
        <strain evidence="14 15">DSM 11164</strain>
    </source>
</reference>
<evidence type="ECO:0000256" key="7">
    <source>
        <dbReference type="ARBA" id="ARBA00022813"/>
    </source>
</evidence>
<keyword evidence="4 13" id="KW-0055">Arginine biosynthesis</keyword>
<feature type="binding site" evidence="13">
    <location>
        <position position="180"/>
    </location>
    <ligand>
        <name>substrate</name>
    </ligand>
</feature>
<dbReference type="AlphaFoldDB" id="A0A0X1KQS1"/>
<dbReference type="Gene3D" id="3.10.20.340">
    <property type="entry name" value="ArgJ beta chain, C-terminal domain"/>
    <property type="match status" value="1"/>
</dbReference>
<dbReference type="GO" id="GO:0006526">
    <property type="term" value="P:L-arginine biosynthetic process"/>
    <property type="evidence" value="ECO:0007669"/>
    <property type="project" value="UniProtKB-UniRule"/>
</dbReference>
<evidence type="ECO:0000256" key="3">
    <source>
        <dbReference type="ARBA" id="ARBA00011475"/>
    </source>
</evidence>
<protein>
    <recommendedName>
        <fullName evidence="13">Arginine biosynthesis bifunctional protein ArgJ</fullName>
    </recommendedName>
    <domain>
        <recommendedName>
            <fullName evidence="13">Glutamate N-acetyltransferase</fullName>
            <ecNumber evidence="13">2.3.1.35</ecNumber>
        </recommendedName>
        <alternativeName>
            <fullName evidence="13">Ornithine acetyltransferase</fullName>
            <shortName evidence="13">OATase</shortName>
        </alternativeName>
        <alternativeName>
            <fullName evidence="13">Ornithine transacetylase</fullName>
        </alternativeName>
    </domain>
    <domain>
        <recommendedName>
            <fullName evidence="13">Amino-acid acetyltransferase</fullName>
            <ecNumber evidence="13">2.3.1.1</ecNumber>
        </recommendedName>
        <alternativeName>
            <fullName evidence="13">N-acetylglutamate synthase</fullName>
            <shortName evidence="13">AGSase</shortName>
        </alternativeName>
    </domain>
    <component>
        <recommendedName>
            <fullName evidence="13">Arginine biosynthesis bifunctional protein ArgJ alpha chain</fullName>
        </recommendedName>
    </component>
    <component>
        <recommendedName>
            <fullName evidence="13">Arginine biosynthesis bifunctional protein ArgJ beta chain</fullName>
        </recommendedName>
    </component>
</protein>
<evidence type="ECO:0000256" key="5">
    <source>
        <dbReference type="ARBA" id="ARBA00022605"/>
    </source>
</evidence>
<feature type="chain" id="PRO_5023256687" description="Arginine biosynthesis bifunctional protein ArgJ beta chain" evidence="13">
    <location>
        <begin position="180"/>
        <end position="402"/>
    </location>
</feature>
<comment type="pathway">
    <text evidence="13">Amino-acid biosynthesis; L-arginine biosynthesis; L-ornithine and N-acetyl-L-glutamate from L-glutamate and N(2)-acetyl-L-ornithine (cyclic): step 1/1.</text>
</comment>
<feature type="active site" description="Nucleophile" evidence="13">
    <location>
        <position position="180"/>
    </location>
</feature>
<dbReference type="KEGG" id="phy:AJ81_04920"/>
<evidence type="ECO:0000256" key="12">
    <source>
        <dbReference type="ARBA" id="ARBA00054976"/>
    </source>
</evidence>
<dbReference type="InterPro" id="IPR042195">
    <property type="entry name" value="ArgJ_beta_C"/>
</dbReference>
<keyword evidence="15" id="KW-1185">Reference proteome</keyword>
<dbReference type="GO" id="GO:0006592">
    <property type="term" value="P:ornithine biosynthetic process"/>
    <property type="evidence" value="ECO:0007669"/>
    <property type="project" value="TreeGrafter"/>
</dbReference>
<feature type="binding site" evidence="13">
    <location>
        <position position="169"/>
    </location>
    <ligand>
        <name>substrate</name>
    </ligand>
</feature>
<dbReference type="Proteomes" id="UP000077469">
    <property type="component" value="Chromosome"/>
</dbReference>
<accession>A0A0X1KQS1</accession>
<comment type="caution">
    <text evidence="13">Lacks conserved residue(s) required for the propagation of feature annotation.</text>
</comment>
<dbReference type="HAMAP" id="MF_01106">
    <property type="entry name" value="ArgJ"/>
    <property type="match status" value="1"/>
</dbReference>
<keyword evidence="9 13" id="KW-0012">Acyltransferase</keyword>
<dbReference type="PATRIC" id="fig|1123384.7.peg.971"/>
<evidence type="ECO:0000256" key="13">
    <source>
        <dbReference type="HAMAP-Rule" id="MF_01106"/>
    </source>
</evidence>
<name>A0A0X1KQS1_9THEM</name>
<dbReference type="InterPro" id="IPR002813">
    <property type="entry name" value="Arg_biosynth_ArgJ"/>
</dbReference>
<feature type="site" description="Cleavage; by autolysis" evidence="13">
    <location>
        <begin position="179"/>
        <end position="180"/>
    </location>
</feature>
<keyword evidence="6 13" id="KW-0808">Transferase</keyword>
<comment type="similarity">
    <text evidence="2 13">Belongs to the ArgJ family.</text>
</comment>
<dbReference type="PANTHER" id="PTHR23100:SF0">
    <property type="entry name" value="ARGININE BIOSYNTHESIS BIFUNCTIONAL PROTEIN ARGJ, MITOCHONDRIAL"/>
    <property type="match status" value="1"/>
</dbReference>
<evidence type="ECO:0000256" key="8">
    <source>
        <dbReference type="ARBA" id="ARBA00023268"/>
    </source>
</evidence>
<comment type="pathway">
    <text evidence="13">Amino-acid biosynthesis; L-arginine biosynthesis; N(2)-acetyl-L-ornithine from L-glutamate: step 1/4.</text>
</comment>
<dbReference type="FunFam" id="3.30.2330.10:FF:000001">
    <property type="entry name" value="Arginine biosynthesis bifunctional protein ArgJ, mitochondrial"/>
    <property type="match status" value="1"/>
</dbReference>
<dbReference type="GO" id="GO:0004042">
    <property type="term" value="F:L-glutamate N-acetyltransferase activity"/>
    <property type="evidence" value="ECO:0007669"/>
    <property type="project" value="UniProtKB-UniRule"/>
</dbReference>
<comment type="subcellular location">
    <subcellularLocation>
        <location evidence="1 13">Cytoplasm</location>
    </subcellularLocation>
</comment>
<feature type="chain" id="PRO_5023256688" description="Arginine biosynthesis bifunctional protein ArgJ alpha chain" evidence="13">
    <location>
        <begin position="1"/>
        <end position="179"/>
    </location>
</feature>
<evidence type="ECO:0000256" key="11">
    <source>
        <dbReference type="ARBA" id="ARBA00049439"/>
    </source>
</evidence>
<dbReference type="CDD" id="cd02152">
    <property type="entry name" value="OAT"/>
    <property type="match status" value="1"/>
</dbReference>
<dbReference type="Pfam" id="PF01960">
    <property type="entry name" value="ArgJ"/>
    <property type="match status" value="1"/>
</dbReference>
<feature type="binding site" evidence="13">
    <location>
        <position position="266"/>
    </location>
    <ligand>
        <name>substrate</name>
    </ligand>
</feature>
<comment type="function">
    <text evidence="12 13">Catalyzes two activities which are involved in the cyclic version of arginine biosynthesis: the synthesis of N-acetylglutamate from glutamate and acetyl-CoA as the acetyl donor, and of ornithine by transacetylation between N(2)-acetylornithine and glutamate.</text>
</comment>
<feature type="binding site" evidence="13">
    <location>
        <position position="392"/>
    </location>
    <ligand>
        <name>substrate</name>
    </ligand>
</feature>
<gene>
    <name evidence="13" type="primary">argJ</name>
    <name evidence="14" type="ORF">AJ81_04920</name>
</gene>
<dbReference type="SUPFAM" id="SSF56266">
    <property type="entry name" value="DmpA/ArgJ-like"/>
    <property type="match status" value="1"/>
</dbReference>
<proteinExistence type="inferred from homology"/>
<keyword evidence="5 13" id="KW-0028">Amino-acid biosynthesis</keyword>